<proteinExistence type="inferred from homology"/>
<dbReference type="OrthoDB" id="9811522at2"/>
<keyword evidence="5 8" id="KW-0812">Transmembrane</keyword>
<comment type="similarity">
    <text evidence="2">Belongs to the ABC-2 integral membrane protein family.</text>
</comment>
<dbReference type="Gene3D" id="3.40.1710.10">
    <property type="entry name" value="abc type-2 transporter like domain"/>
    <property type="match status" value="1"/>
</dbReference>
<evidence type="ECO:0000256" key="5">
    <source>
        <dbReference type="ARBA" id="ARBA00022692"/>
    </source>
</evidence>
<feature type="domain" description="ABC transmembrane type-2" evidence="9">
    <location>
        <begin position="153"/>
        <end position="390"/>
    </location>
</feature>
<dbReference type="PROSITE" id="PS51012">
    <property type="entry name" value="ABC_TM2"/>
    <property type="match status" value="1"/>
</dbReference>
<reference evidence="10 11" key="1">
    <citation type="submission" date="2018-06" db="EMBL/GenBank/DDBJ databases">
        <title>Genomic Encyclopedia of Type Strains, Phase IV (KMG-IV): sequencing the most valuable type-strain genomes for metagenomic binning, comparative biology and taxonomic classification.</title>
        <authorList>
            <person name="Goeker M."/>
        </authorList>
    </citation>
    <scope>NUCLEOTIDE SEQUENCE [LARGE SCALE GENOMIC DNA]</scope>
    <source>
        <strain evidence="10 11">DSM 24875</strain>
    </source>
</reference>
<evidence type="ECO:0000256" key="4">
    <source>
        <dbReference type="ARBA" id="ARBA00022475"/>
    </source>
</evidence>
<dbReference type="InterPro" id="IPR047817">
    <property type="entry name" value="ABC2_TM_bact-type"/>
</dbReference>
<organism evidence="10 11">
    <name type="scientific">Roseiarcus fermentans</name>
    <dbReference type="NCBI Taxonomy" id="1473586"/>
    <lineage>
        <taxon>Bacteria</taxon>
        <taxon>Pseudomonadati</taxon>
        <taxon>Pseudomonadota</taxon>
        <taxon>Alphaproteobacteria</taxon>
        <taxon>Hyphomicrobiales</taxon>
        <taxon>Roseiarcaceae</taxon>
        <taxon>Roseiarcus</taxon>
    </lineage>
</organism>
<evidence type="ECO:0000256" key="3">
    <source>
        <dbReference type="ARBA" id="ARBA00022448"/>
    </source>
</evidence>
<dbReference type="Proteomes" id="UP000253529">
    <property type="component" value="Unassembled WGS sequence"/>
</dbReference>
<dbReference type="PANTHER" id="PTHR30294">
    <property type="entry name" value="MEMBRANE COMPONENT OF ABC TRANSPORTER YHHJ-RELATED"/>
    <property type="match status" value="1"/>
</dbReference>
<accession>A0A366FLP1</accession>
<evidence type="ECO:0000256" key="7">
    <source>
        <dbReference type="ARBA" id="ARBA00023136"/>
    </source>
</evidence>
<keyword evidence="7 8" id="KW-0472">Membrane</keyword>
<dbReference type="EMBL" id="QNRK01000008">
    <property type="protein sequence ID" value="RBP15604.1"/>
    <property type="molecule type" value="Genomic_DNA"/>
</dbReference>
<keyword evidence="6 8" id="KW-1133">Transmembrane helix</keyword>
<dbReference type="GO" id="GO:0005886">
    <property type="term" value="C:plasma membrane"/>
    <property type="evidence" value="ECO:0007669"/>
    <property type="project" value="UniProtKB-SubCell"/>
</dbReference>
<comment type="caution">
    <text evidence="10">The sequence shown here is derived from an EMBL/GenBank/DDBJ whole genome shotgun (WGS) entry which is preliminary data.</text>
</comment>
<evidence type="ECO:0000259" key="9">
    <source>
        <dbReference type="PROSITE" id="PS51012"/>
    </source>
</evidence>
<sequence length="394" mass="42450">MPDVPSAAPPRFVQRKPLTVLDHLSNVYHLVIKELRSIRADPVMLFLVLYSFSISVNTVATGAVTEATNLSVGIVDEDGSTLSRQIAEALKAPTFQPPVQIRASEIDPLMDEGKLLFVVEIPPNFEADLRAQRQTGVQINVDATAVAQAGNGASYLRTAIANEIQRFLSGKDASTAAPVNLVVRAAFNPNLKTSWFSAMTQVINQITMLTVILTGAALIREREQGTVEHLLVMPIVAPEIMIAKMIANALVILVAATLSIQFVVHWWIGAPINGSLGLFIFGAAIYSLVVAALGIMLGTLATTMGQFGLLAIPVLMVTQLLSGSSTPMESMPVWLQYIVQTVSPTPHFVAFAQAVLFRGADITLVWRDIVAMAVIGAVYYAVAQSRFRRVIFGG</sequence>
<evidence type="ECO:0000313" key="10">
    <source>
        <dbReference type="EMBL" id="RBP15604.1"/>
    </source>
</evidence>
<dbReference type="AlphaFoldDB" id="A0A366FLP1"/>
<evidence type="ECO:0000256" key="1">
    <source>
        <dbReference type="ARBA" id="ARBA00004651"/>
    </source>
</evidence>
<dbReference type="RefSeq" id="WP_113888901.1">
    <property type="nucleotide sequence ID" value="NZ_QNRK01000008.1"/>
</dbReference>
<dbReference type="InterPro" id="IPR051449">
    <property type="entry name" value="ABC-2_transporter_component"/>
</dbReference>
<gene>
    <name evidence="10" type="ORF">DFR50_108161</name>
</gene>
<dbReference type="PANTHER" id="PTHR30294:SF47">
    <property type="entry name" value="INNER MEMBRANE TRANSPORT PERMEASE YHHJ"/>
    <property type="match status" value="1"/>
</dbReference>
<dbReference type="Pfam" id="PF12698">
    <property type="entry name" value="ABC2_membrane_3"/>
    <property type="match status" value="1"/>
</dbReference>
<evidence type="ECO:0000313" key="11">
    <source>
        <dbReference type="Proteomes" id="UP000253529"/>
    </source>
</evidence>
<evidence type="ECO:0000256" key="6">
    <source>
        <dbReference type="ARBA" id="ARBA00022989"/>
    </source>
</evidence>
<name>A0A366FLP1_9HYPH</name>
<comment type="subcellular location">
    <subcellularLocation>
        <location evidence="1">Cell membrane</location>
        <topology evidence="1">Multi-pass membrane protein</topology>
    </subcellularLocation>
</comment>
<evidence type="ECO:0000256" key="8">
    <source>
        <dbReference type="SAM" id="Phobius"/>
    </source>
</evidence>
<feature type="transmembrane region" description="Helical" evidence="8">
    <location>
        <begin position="195"/>
        <end position="219"/>
    </location>
</feature>
<evidence type="ECO:0000256" key="2">
    <source>
        <dbReference type="ARBA" id="ARBA00007783"/>
    </source>
</evidence>
<feature type="transmembrane region" description="Helical" evidence="8">
    <location>
        <begin position="240"/>
        <end position="264"/>
    </location>
</feature>
<keyword evidence="4" id="KW-1003">Cell membrane</keyword>
<feature type="transmembrane region" description="Helical" evidence="8">
    <location>
        <begin position="276"/>
        <end position="300"/>
    </location>
</feature>
<dbReference type="InterPro" id="IPR013525">
    <property type="entry name" value="ABC2_TM"/>
</dbReference>
<keyword evidence="11" id="KW-1185">Reference proteome</keyword>
<dbReference type="GO" id="GO:0140359">
    <property type="term" value="F:ABC-type transporter activity"/>
    <property type="evidence" value="ECO:0007669"/>
    <property type="project" value="InterPro"/>
</dbReference>
<keyword evidence="3" id="KW-0813">Transport</keyword>
<feature type="transmembrane region" description="Helical" evidence="8">
    <location>
        <begin position="307"/>
        <end position="325"/>
    </location>
</feature>
<protein>
    <submittedName>
        <fullName evidence="10">ABC-2 type transport system permease protein</fullName>
    </submittedName>
</protein>
<feature type="transmembrane region" description="Helical" evidence="8">
    <location>
        <begin position="364"/>
        <end position="382"/>
    </location>
</feature>